<dbReference type="InterPro" id="IPR011701">
    <property type="entry name" value="MFS"/>
</dbReference>
<evidence type="ECO:0000256" key="1">
    <source>
        <dbReference type="ARBA" id="ARBA00004651"/>
    </source>
</evidence>
<feature type="transmembrane region" description="Helical" evidence="5">
    <location>
        <begin position="103"/>
        <end position="121"/>
    </location>
</feature>
<evidence type="ECO:0000256" key="4">
    <source>
        <dbReference type="ARBA" id="ARBA00023136"/>
    </source>
</evidence>
<dbReference type="Gene3D" id="1.20.1250.20">
    <property type="entry name" value="MFS general substrate transporter like domains"/>
    <property type="match status" value="1"/>
</dbReference>
<comment type="subcellular location">
    <subcellularLocation>
        <location evidence="1">Cell membrane</location>
        <topology evidence="1">Multi-pass membrane protein</topology>
    </subcellularLocation>
</comment>
<dbReference type="PANTHER" id="PTHR23534">
    <property type="entry name" value="MFS PERMEASE"/>
    <property type="match status" value="1"/>
</dbReference>
<accession>A0A7G5FE45</accession>
<keyword evidence="4 5" id="KW-0472">Membrane</keyword>
<feature type="transmembrane region" description="Helical" evidence="5">
    <location>
        <begin position="173"/>
        <end position="195"/>
    </location>
</feature>
<dbReference type="RefSeq" id="WP_182385693.1">
    <property type="nucleotide sequence ID" value="NZ_CP059833.1"/>
</dbReference>
<dbReference type="Proteomes" id="UP000515570">
    <property type="component" value="Chromosome"/>
</dbReference>
<keyword evidence="8" id="KW-1185">Reference proteome</keyword>
<feature type="transmembrane region" description="Helical" evidence="5">
    <location>
        <begin position="258"/>
        <end position="282"/>
    </location>
</feature>
<evidence type="ECO:0000256" key="5">
    <source>
        <dbReference type="SAM" id="Phobius"/>
    </source>
</evidence>
<feature type="transmembrane region" description="Helical" evidence="5">
    <location>
        <begin position="289"/>
        <end position="309"/>
    </location>
</feature>
<evidence type="ECO:0000313" key="8">
    <source>
        <dbReference type="Proteomes" id="UP000515570"/>
    </source>
</evidence>
<feature type="transmembrane region" description="Helical" evidence="5">
    <location>
        <begin position="53"/>
        <end position="72"/>
    </location>
</feature>
<dbReference type="GO" id="GO:0005886">
    <property type="term" value="C:plasma membrane"/>
    <property type="evidence" value="ECO:0007669"/>
    <property type="project" value="UniProtKB-SubCell"/>
</dbReference>
<feature type="transmembrane region" description="Helical" evidence="5">
    <location>
        <begin position="357"/>
        <end position="376"/>
    </location>
</feature>
<dbReference type="EMBL" id="CP059833">
    <property type="protein sequence ID" value="QMV84886.1"/>
    <property type="molecule type" value="Genomic_DNA"/>
</dbReference>
<evidence type="ECO:0000256" key="2">
    <source>
        <dbReference type="ARBA" id="ARBA00022692"/>
    </source>
</evidence>
<feature type="transmembrane region" description="Helical" evidence="5">
    <location>
        <begin position="12"/>
        <end position="41"/>
    </location>
</feature>
<feature type="transmembrane region" description="Helical" evidence="5">
    <location>
        <begin position="382"/>
        <end position="401"/>
    </location>
</feature>
<evidence type="ECO:0000313" key="7">
    <source>
        <dbReference type="EMBL" id="QMV84886.1"/>
    </source>
</evidence>
<organism evidence="7 8">
    <name type="scientific">Corynebacterium hindlerae</name>
    <dbReference type="NCBI Taxonomy" id="699041"/>
    <lineage>
        <taxon>Bacteria</taxon>
        <taxon>Bacillati</taxon>
        <taxon>Actinomycetota</taxon>
        <taxon>Actinomycetes</taxon>
        <taxon>Mycobacteriales</taxon>
        <taxon>Corynebacteriaceae</taxon>
        <taxon>Corynebacterium</taxon>
    </lineage>
</organism>
<feature type="transmembrane region" description="Helical" evidence="5">
    <location>
        <begin position="79"/>
        <end position="97"/>
    </location>
</feature>
<proteinExistence type="predicted"/>
<dbReference type="PANTHER" id="PTHR23534:SF1">
    <property type="entry name" value="MAJOR FACILITATOR SUPERFAMILY PROTEIN"/>
    <property type="match status" value="1"/>
</dbReference>
<dbReference type="GO" id="GO:0022857">
    <property type="term" value="F:transmembrane transporter activity"/>
    <property type="evidence" value="ECO:0007669"/>
    <property type="project" value="InterPro"/>
</dbReference>
<keyword evidence="2 5" id="KW-0812">Transmembrane</keyword>
<evidence type="ECO:0000256" key="3">
    <source>
        <dbReference type="ARBA" id="ARBA00022989"/>
    </source>
</evidence>
<dbReference type="PROSITE" id="PS50850">
    <property type="entry name" value="MFS"/>
    <property type="match status" value="1"/>
</dbReference>
<dbReference type="InterPro" id="IPR036259">
    <property type="entry name" value="MFS_trans_sf"/>
</dbReference>
<gene>
    <name evidence="7" type="ORF">HW450_11175</name>
</gene>
<feature type="transmembrane region" description="Helical" evidence="5">
    <location>
        <begin position="315"/>
        <end position="337"/>
    </location>
</feature>
<keyword evidence="3 5" id="KW-1133">Transmembrane helix</keyword>
<dbReference type="SUPFAM" id="SSF103473">
    <property type="entry name" value="MFS general substrate transporter"/>
    <property type="match status" value="1"/>
</dbReference>
<dbReference type="Pfam" id="PF07690">
    <property type="entry name" value="MFS_1"/>
    <property type="match status" value="1"/>
</dbReference>
<feature type="domain" description="Major facilitator superfamily (MFS) profile" evidence="6">
    <location>
        <begin position="1"/>
        <end position="405"/>
    </location>
</feature>
<feature type="transmembrane region" description="Helical" evidence="5">
    <location>
        <begin position="142"/>
        <end position="161"/>
    </location>
</feature>
<name>A0A7G5FE45_9CORY</name>
<evidence type="ECO:0000259" key="6">
    <source>
        <dbReference type="PROSITE" id="PS50850"/>
    </source>
</evidence>
<feature type="transmembrane region" description="Helical" evidence="5">
    <location>
        <begin position="226"/>
        <end position="246"/>
    </location>
</feature>
<dbReference type="InterPro" id="IPR020846">
    <property type="entry name" value="MFS_dom"/>
</dbReference>
<dbReference type="AlphaFoldDB" id="A0A7G5FE45"/>
<sequence>MSHVFDLRTYRIRALSTLIIAQIAGAVGMGAATSVGALVAADIGGDGWTGMSATLNTVGAALFSIPLASLVLRFGRAASMSVGLIVATVGAALAILAIQLHSFPIMLLGFVLLGAATATNLQARFAAADVAHPDTKSRNLSIVIWATTLGAVLGPNLIAPGGRVAAAVGLNEFAGPFLFSIAAQLVGVVVLFFGLRPDPAVVIPERHETTPETGSPKRTNGIPTGALIGMLAIAVSHLTMVGIMAVTPLHLSHHGASLVIIGLTISLHIAGMFGLSPVFGIAADKVGKLVVIWLGFLILVASAGALVLLPESHTVVTVALVGVGLGWSASLVAGSGLVAESAETRTEATRVQGASDLTMNIAGAVGGAAAGPMLLFTGMPGVAAIAIVLLAVTSGAILWLGKQAPIH</sequence>
<reference evidence="7 8" key="1">
    <citation type="submission" date="2020-07" db="EMBL/GenBank/DDBJ databases">
        <title>non toxigenic Corynebacterium sp. nov from a clinical source.</title>
        <authorList>
            <person name="Bernier A.-M."/>
            <person name="Bernard K."/>
        </authorList>
    </citation>
    <scope>NUCLEOTIDE SEQUENCE [LARGE SCALE GENOMIC DNA]</scope>
    <source>
        <strain evidence="8">NML 93-0612</strain>
    </source>
</reference>
<protein>
    <submittedName>
        <fullName evidence="7">MFS transporter</fullName>
    </submittedName>
</protein>